<dbReference type="InterPro" id="IPR002589">
    <property type="entry name" value="Macro_dom"/>
</dbReference>
<feature type="compositionally biased region" description="Acidic residues" evidence="1">
    <location>
        <begin position="311"/>
        <end position="322"/>
    </location>
</feature>
<gene>
    <name evidence="3" type="ORF">WR25_24735</name>
</gene>
<dbReference type="Proteomes" id="UP000218231">
    <property type="component" value="Unassembled WGS sequence"/>
</dbReference>
<sequence length="322" mass="35223">MSLQITDCEDLPTLADEYGYGEPILDKIALWTGDITRIKCDAIVNAANKDLKGGGGIDGAIHRAAGLNALKELTAGFPKPLATGAVALTTAANIKHAKYIMHAVGPQINPPFRNPTDLEQKQLRSCYWAALGYLIDKPDYFKTKGPIKTIAFPCISTGIFGYKPDLAAELAVISLFRWLIREEGYKHVDKIILVLWDNKDKACYNNALKAWVPKTISAMKEFGLIIDEPASKKSKESQNDDSDAEGMQSSGDEEEKEEQQSSAENEGRADASVNNNSSEDDEVANEEEEEDQESDVRAESETEGEGPTAENETEEVDTSDSN</sequence>
<dbReference type="STRING" id="2018661.A0A2A2L1Z3"/>
<evidence type="ECO:0000313" key="4">
    <source>
        <dbReference type="Proteomes" id="UP000218231"/>
    </source>
</evidence>
<dbReference type="EMBL" id="LIAE01007315">
    <property type="protein sequence ID" value="PAV80123.1"/>
    <property type="molecule type" value="Genomic_DNA"/>
</dbReference>
<evidence type="ECO:0000256" key="1">
    <source>
        <dbReference type="SAM" id="MobiDB-lite"/>
    </source>
</evidence>
<accession>A0A2A2L1Z3</accession>
<feature type="region of interest" description="Disordered" evidence="1">
    <location>
        <begin position="230"/>
        <end position="322"/>
    </location>
</feature>
<dbReference type="AlphaFoldDB" id="A0A2A2L1Z3"/>
<dbReference type="Pfam" id="PF01661">
    <property type="entry name" value="Macro"/>
    <property type="match status" value="1"/>
</dbReference>
<dbReference type="PROSITE" id="PS51154">
    <property type="entry name" value="MACRO"/>
    <property type="match status" value="1"/>
</dbReference>
<protein>
    <recommendedName>
        <fullName evidence="2">Macro domain-containing protein</fullName>
    </recommendedName>
</protein>
<evidence type="ECO:0000259" key="2">
    <source>
        <dbReference type="PROSITE" id="PS51154"/>
    </source>
</evidence>
<dbReference type="Gene3D" id="3.40.220.10">
    <property type="entry name" value="Leucine Aminopeptidase, subunit E, domain 1"/>
    <property type="match status" value="1"/>
</dbReference>
<feature type="compositionally biased region" description="Acidic residues" evidence="1">
    <location>
        <begin position="278"/>
        <end position="293"/>
    </location>
</feature>
<dbReference type="SUPFAM" id="SSF52949">
    <property type="entry name" value="Macro domain-like"/>
    <property type="match status" value="1"/>
</dbReference>
<keyword evidence="4" id="KW-1185">Reference proteome</keyword>
<dbReference type="PANTHER" id="PTHR11106">
    <property type="entry name" value="GANGLIOSIDE INDUCED DIFFERENTIATION ASSOCIATED PROTEIN 2-RELATED"/>
    <property type="match status" value="1"/>
</dbReference>
<comment type="caution">
    <text evidence="3">The sequence shown here is derived from an EMBL/GenBank/DDBJ whole genome shotgun (WGS) entry which is preliminary data.</text>
</comment>
<dbReference type="InterPro" id="IPR043472">
    <property type="entry name" value="Macro_dom-like"/>
</dbReference>
<dbReference type="SMART" id="SM00506">
    <property type="entry name" value="A1pp"/>
    <property type="match status" value="1"/>
</dbReference>
<organism evidence="3 4">
    <name type="scientific">Diploscapter pachys</name>
    <dbReference type="NCBI Taxonomy" id="2018661"/>
    <lineage>
        <taxon>Eukaryota</taxon>
        <taxon>Metazoa</taxon>
        <taxon>Ecdysozoa</taxon>
        <taxon>Nematoda</taxon>
        <taxon>Chromadorea</taxon>
        <taxon>Rhabditida</taxon>
        <taxon>Rhabditina</taxon>
        <taxon>Rhabditomorpha</taxon>
        <taxon>Rhabditoidea</taxon>
        <taxon>Rhabditidae</taxon>
        <taxon>Diploscapter</taxon>
    </lineage>
</organism>
<feature type="domain" description="Macro" evidence="2">
    <location>
        <begin position="15"/>
        <end position="212"/>
    </location>
</feature>
<evidence type="ECO:0000313" key="3">
    <source>
        <dbReference type="EMBL" id="PAV80123.1"/>
    </source>
</evidence>
<dbReference type="PANTHER" id="PTHR11106:SF27">
    <property type="entry name" value="MACRO DOMAIN-CONTAINING PROTEIN"/>
    <property type="match status" value="1"/>
</dbReference>
<dbReference type="OrthoDB" id="6133115at2759"/>
<name>A0A2A2L1Z3_9BILA</name>
<proteinExistence type="predicted"/>
<reference evidence="3 4" key="1">
    <citation type="journal article" date="2017" name="Curr. Biol.">
        <title>Genome architecture and evolution of a unichromosomal asexual nematode.</title>
        <authorList>
            <person name="Fradin H."/>
            <person name="Zegar C."/>
            <person name="Gutwein M."/>
            <person name="Lucas J."/>
            <person name="Kovtun M."/>
            <person name="Corcoran D."/>
            <person name="Baugh L.R."/>
            <person name="Kiontke K."/>
            <person name="Gunsalus K."/>
            <person name="Fitch D.H."/>
            <person name="Piano F."/>
        </authorList>
    </citation>
    <scope>NUCLEOTIDE SEQUENCE [LARGE SCALE GENOMIC DNA]</scope>
    <source>
        <strain evidence="3">PF1309</strain>
    </source>
</reference>